<comment type="caution">
    <text evidence="2">The sequence shown here is derived from an EMBL/GenBank/DDBJ whole genome shotgun (WGS) entry which is preliminary data.</text>
</comment>
<dbReference type="AlphaFoldDB" id="A0A9D4LEI1"/>
<reference evidence="2" key="2">
    <citation type="submission" date="2020-11" db="EMBL/GenBank/DDBJ databases">
        <authorList>
            <person name="McCartney M.A."/>
            <person name="Auch B."/>
            <person name="Kono T."/>
            <person name="Mallez S."/>
            <person name="Becker A."/>
            <person name="Gohl D.M."/>
            <person name="Silverstein K.A.T."/>
            <person name="Koren S."/>
            <person name="Bechman K.B."/>
            <person name="Herman A."/>
            <person name="Abrahante J.E."/>
            <person name="Garbe J."/>
        </authorList>
    </citation>
    <scope>NUCLEOTIDE SEQUENCE</scope>
    <source>
        <strain evidence="2">Duluth1</strain>
        <tissue evidence="2">Whole animal</tissue>
    </source>
</reference>
<proteinExistence type="predicted"/>
<name>A0A9D4LEI1_DREPO</name>
<reference evidence="2" key="1">
    <citation type="journal article" date="2019" name="bioRxiv">
        <title>The Genome of the Zebra Mussel, Dreissena polymorpha: A Resource for Invasive Species Research.</title>
        <authorList>
            <person name="McCartney M.A."/>
            <person name="Auch B."/>
            <person name="Kono T."/>
            <person name="Mallez S."/>
            <person name="Zhang Y."/>
            <person name="Obille A."/>
            <person name="Becker A."/>
            <person name="Abrahante J.E."/>
            <person name="Garbe J."/>
            <person name="Badalamenti J.P."/>
            <person name="Herman A."/>
            <person name="Mangelson H."/>
            <person name="Liachko I."/>
            <person name="Sullivan S."/>
            <person name="Sone E.D."/>
            <person name="Koren S."/>
            <person name="Silverstein K.A.T."/>
            <person name="Beckman K.B."/>
            <person name="Gohl D.M."/>
        </authorList>
    </citation>
    <scope>NUCLEOTIDE SEQUENCE</scope>
    <source>
        <strain evidence="2">Duluth1</strain>
        <tissue evidence="2">Whole animal</tissue>
    </source>
</reference>
<dbReference type="EMBL" id="JAIWYP010000003">
    <property type="protein sequence ID" value="KAH3856309.1"/>
    <property type="molecule type" value="Genomic_DNA"/>
</dbReference>
<keyword evidence="3" id="KW-1185">Reference proteome</keyword>
<evidence type="ECO:0000313" key="3">
    <source>
        <dbReference type="Proteomes" id="UP000828390"/>
    </source>
</evidence>
<evidence type="ECO:0000313" key="2">
    <source>
        <dbReference type="EMBL" id="KAH3856309.1"/>
    </source>
</evidence>
<sequence>MVPHCLPDRRGNCRILPDSMRWCLTVSKTVGAPAGESQTICDSANTVWAPAGDSQTVCGGTRHSQTGGASAGDSQSVCDGV</sequence>
<feature type="region of interest" description="Disordered" evidence="1">
    <location>
        <begin position="59"/>
        <end position="81"/>
    </location>
</feature>
<organism evidence="2 3">
    <name type="scientific">Dreissena polymorpha</name>
    <name type="common">Zebra mussel</name>
    <name type="synonym">Mytilus polymorpha</name>
    <dbReference type="NCBI Taxonomy" id="45954"/>
    <lineage>
        <taxon>Eukaryota</taxon>
        <taxon>Metazoa</taxon>
        <taxon>Spiralia</taxon>
        <taxon>Lophotrochozoa</taxon>
        <taxon>Mollusca</taxon>
        <taxon>Bivalvia</taxon>
        <taxon>Autobranchia</taxon>
        <taxon>Heteroconchia</taxon>
        <taxon>Euheterodonta</taxon>
        <taxon>Imparidentia</taxon>
        <taxon>Neoheterodontei</taxon>
        <taxon>Myida</taxon>
        <taxon>Dreissenoidea</taxon>
        <taxon>Dreissenidae</taxon>
        <taxon>Dreissena</taxon>
    </lineage>
</organism>
<protein>
    <submittedName>
        <fullName evidence="2">Uncharacterized protein</fullName>
    </submittedName>
</protein>
<evidence type="ECO:0000256" key="1">
    <source>
        <dbReference type="SAM" id="MobiDB-lite"/>
    </source>
</evidence>
<dbReference type="Proteomes" id="UP000828390">
    <property type="component" value="Unassembled WGS sequence"/>
</dbReference>
<gene>
    <name evidence="2" type="ORF">DPMN_098895</name>
</gene>
<accession>A0A9D4LEI1</accession>